<comment type="subcellular location">
    <subcellularLocation>
        <location evidence="9">Cell inner membrane</location>
        <topology evidence="9">Single-pass membrane protein</topology>
    </subcellularLocation>
    <subcellularLocation>
        <location evidence="1">Cell membrane</location>
        <topology evidence="1">Single-pass membrane protein</topology>
    </subcellularLocation>
</comment>
<keyword evidence="5 9" id="KW-0653">Protein transport</keyword>
<evidence type="ECO:0000256" key="5">
    <source>
        <dbReference type="ARBA" id="ARBA00022927"/>
    </source>
</evidence>
<evidence type="ECO:0000256" key="1">
    <source>
        <dbReference type="ARBA" id="ARBA00004162"/>
    </source>
</evidence>
<evidence type="ECO:0000256" key="4">
    <source>
        <dbReference type="ARBA" id="ARBA00022692"/>
    </source>
</evidence>
<proteinExistence type="inferred from homology"/>
<dbReference type="STRING" id="865938.Weevi_1831"/>
<dbReference type="AlphaFoldDB" id="F0P0M2"/>
<dbReference type="PRINTS" id="PR01506">
    <property type="entry name" value="TATBPROTEIN"/>
</dbReference>
<name>F0P0M2_WEEVC</name>
<dbReference type="InterPro" id="IPR003369">
    <property type="entry name" value="TatA/B/E"/>
</dbReference>
<dbReference type="KEGG" id="wvi:Weevi_1831"/>
<dbReference type="GO" id="GO:0033281">
    <property type="term" value="C:TAT protein transport complex"/>
    <property type="evidence" value="ECO:0007669"/>
    <property type="project" value="UniProtKB-UniRule"/>
</dbReference>
<reference evidence="10 11" key="1">
    <citation type="journal article" date="2011" name="Stand. Genomic Sci.">
        <title>Complete genome sequence of Weeksella virosa type strain (9751).</title>
        <authorList>
            <person name="Lang E."/>
            <person name="Teshima H."/>
            <person name="Lucas S."/>
            <person name="Lapidus A."/>
            <person name="Hammon N."/>
            <person name="Deshpande S."/>
            <person name="Nolan M."/>
            <person name="Cheng J.F."/>
            <person name="Pitluck S."/>
            <person name="Liolios K."/>
            <person name="Pagani I."/>
            <person name="Mikhailova N."/>
            <person name="Ivanova N."/>
            <person name="Mavromatis K."/>
            <person name="Pati A."/>
            <person name="Tapia R."/>
            <person name="Han C."/>
            <person name="Goodwin L."/>
            <person name="Chen A."/>
            <person name="Palaniappan K."/>
            <person name="Land M."/>
            <person name="Hauser L."/>
            <person name="Chang Y.J."/>
            <person name="Jeffries C.D."/>
            <person name="Brambilla E.M."/>
            <person name="Kopitz M."/>
            <person name="Rohde M."/>
            <person name="Goker M."/>
            <person name="Tindall B.J."/>
            <person name="Detter J.C."/>
            <person name="Woyke T."/>
            <person name="Bristow J."/>
            <person name="Eisen J.A."/>
            <person name="Markowitz V."/>
            <person name="Hugenholtz P."/>
            <person name="Klenk H.P."/>
            <person name="Kyrpides N.C."/>
        </authorList>
    </citation>
    <scope>NUCLEOTIDE SEQUENCE [LARGE SCALE GENOMIC DNA]</scope>
    <source>
        <strain evidence="11">ATCC 43766 / DSM 16922 / JCM 21250 / NBRC 16016 / NCTC 11634 / CL345/78</strain>
    </source>
</reference>
<evidence type="ECO:0000256" key="3">
    <source>
        <dbReference type="ARBA" id="ARBA00022475"/>
    </source>
</evidence>
<dbReference type="HAMAP" id="MF_00236">
    <property type="entry name" value="TatA_E"/>
    <property type="match status" value="1"/>
</dbReference>
<evidence type="ECO:0000256" key="2">
    <source>
        <dbReference type="ARBA" id="ARBA00022448"/>
    </source>
</evidence>
<keyword evidence="4 9" id="KW-0812">Transmembrane</keyword>
<gene>
    <name evidence="9" type="primary">tatA</name>
    <name evidence="10" type="ordered locus">Weevi_1831</name>
</gene>
<dbReference type="Proteomes" id="UP000008641">
    <property type="component" value="Chromosome"/>
</dbReference>
<keyword evidence="3 9" id="KW-1003">Cell membrane</keyword>
<keyword evidence="7 9" id="KW-0811">Translocation</keyword>
<dbReference type="NCBIfam" id="TIGR01411">
    <property type="entry name" value="tatAE"/>
    <property type="match status" value="1"/>
</dbReference>
<dbReference type="PANTHER" id="PTHR42982:SF1">
    <property type="entry name" value="SEC-INDEPENDENT PROTEIN TRANSLOCASE PROTEIN TATA"/>
    <property type="match status" value="1"/>
</dbReference>
<evidence type="ECO:0000256" key="8">
    <source>
        <dbReference type="ARBA" id="ARBA00023136"/>
    </source>
</evidence>
<keyword evidence="8 9" id="KW-0472">Membrane</keyword>
<dbReference type="InterPro" id="IPR006312">
    <property type="entry name" value="TatA/E"/>
</dbReference>
<organism evidence="10 11">
    <name type="scientific">Weeksella virosa (strain ATCC 43766 / DSM 16922 / JCM 21250 / CCUG 30538 / CDC 9751 / IAM 14551 / NBRC 16016 / NCTC 11634 / CL345/78)</name>
    <dbReference type="NCBI Taxonomy" id="865938"/>
    <lineage>
        <taxon>Bacteria</taxon>
        <taxon>Pseudomonadati</taxon>
        <taxon>Bacteroidota</taxon>
        <taxon>Flavobacteriia</taxon>
        <taxon>Flavobacteriales</taxon>
        <taxon>Weeksellaceae</taxon>
        <taxon>Weeksella</taxon>
    </lineage>
</organism>
<dbReference type="HOGENOM" id="CLU_086034_1_5_10"/>
<protein>
    <recommendedName>
        <fullName evidence="9">Sec-independent protein translocase protein TatA</fullName>
    </recommendedName>
</protein>
<evidence type="ECO:0000256" key="7">
    <source>
        <dbReference type="ARBA" id="ARBA00023010"/>
    </source>
</evidence>
<keyword evidence="2 9" id="KW-0813">Transport</keyword>
<dbReference type="eggNOG" id="COG1826">
    <property type="taxonomic scope" value="Bacteria"/>
</dbReference>
<keyword evidence="6 9" id="KW-1133">Transmembrane helix</keyword>
<keyword evidence="9" id="KW-0997">Cell inner membrane</keyword>
<evidence type="ECO:0000256" key="6">
    <source>
        <dbReference type="ARBA" id="ARBA00022989"/>
    </source>
</evidence>
<dbReference type="Gene3D" id="1.20.5.3310">
    <property type="match status" value="1"/>
</dbReference>
<accession>F0P0M2</accession>
<feature type="transmembrane region" description="Helical" evidence="9">
    <location>
        <begin position="6"/>
        <end position="24"/>
    </location>
</feature>
<comment type="similarity">
    <text evidence="9">Belongs to the TatA/E family.</text>
</comment>
<evidence type="ECO:0000313" key="10">
    <source>
        <dbReference type="EMBL" id="ADX68521.1"/>
    </source>
</evidence>
<comment type="function">
    <text evidence="9">Part of the twin-arginine translocation (Tat) system that transports large folded proteins containing a characteristic twin-arginine motif in their signal peptide across membranes. TatA could form the protein-conducting channel of the Tat system.</text>
</comment>
<comment type="subunit">
    <text evidence="9">Forms a complex with TatC.</text>
</comment>
<evidence type="ECO:0000256" key="9">
    <source>
        <dbReference type="HAMAP-Rule" id="MF_00236"/>
    </source>
</evidence>
<dbReference type="GO" id="GO:0043953">
    <property type="term" value="P:protein transport by the Tat complex"/>
    <property type="evidence" value="ECO:0007669"/>
    <property type="project" value="UniProtKB-UniRule"/>
</dbReference>
<dbReference type="Pfam" id="PF02416">
    <property type="entry name" value="TatA_B_E"/>
    <property type="match status" value="1"/>
</dbReference>
<reference evidence="11" key="2">
    <citation type="journal article" date="2011" name="Stand. Genomic Sci.">
        <title>Complete genome sequence of Weeksella virosa type strain (9751T).</title>
        <authorList>
            <person name="Lang E."/>
            <person name="Teshima H."/>
            <person name="Lucas S."/>
            <person name="Lapidus A."/>
            <person name="Hammon N."/>
            <person name="Deshpande S."/>
            <person name="Nolan M."/>
            <person name="Cheng J."/>
            <person name="Pitluck S."/>
            <person name="Liolios K."/>
            <person name="Pagani I."/>
            <person name="Mikhailova N."/>
            <person name="Ivanova N."/>
            <person name="Mavromatis K."/>
            <person name="Pati A."/>
            <person name="Tapia R."/>
            <person name="Han C."/>
            <person name="Goodwin L."/>
            <person name="Chen A."/>
            <person name="Palaniappan K."/>
            <person name="Land M."/>
            <person name="Hauser L."/>
            <person name="Chang Y."/>
            <person name="Jeffries C."/>
            <person name="Brambilla E."/>
            <person name="Kopitz M."/>
            <person name="Rohde M."/>
            <person name="Goker M."/>
            <person name="Tindall B."/>
            <person name="Detter J."/>
            <person name="Woyke T."/>
            <person name="Bristow J."/>
            <person name="Eisen J."/>
            <person name="Markowitz V."/>
            <person name="Hugenholtz P."/>
            <person name="Klenk H."/>
            <person name="Kyrpides N."/>
        </authorList>
    </citation>
    <scope>NUCLEOTIDE SEQUENCE [LARGE SCALE GENOMIC DNA]</scope>
    <source>
        <strain evidence="11">ATCC 43766 / DSM 16922 / JCM 21250 / NBRC 16016 / NCTC 11634 / CL345/78</strain>
    </source>
</reference>
<sequence length="91" mass="10102">MILIGFIGFQEIVVILLVSIIIFGPKKIPEIARGLGEGVRQLKNATENIKEEIMKPVEDLDPTKEIRETIDEAKKEIDTTVDEALGGSVKR</sequence>
<dbReference type="PANTHER" id="PTHR42982">
    <property type="entry name" value="SEC-INDEPENDENT PROTEIN TRANSLOCASE PROTEIN TATA"/>
    <property type="match status" value="1"/>
</dbReference>
<dbReference type="EMBL" id="CP002455">
    <property type="protein sequence ID" value="ADX68521.1"/>
    <property type="molecule type" value="Genomic_DNA"/>
</dbReference>
<keyword evidence="11" id="KW-1185">Reference proteome</keyword>
<dbReference type="GO" id="GO:0008320">
    <property type="term" value="F:protein transmembrane transporter activity"/>
    <property type="evidence" value="ECO:0007669"/>
    <property type="project" value="UniProtKB-UniRule"/>
</dbReference>
<evidence type="ECO:0000313" key="11">
    <source>
        <dbReference type="Proteomes" id="UP000008641"/>
    </source>
</evidence>